<dbReference type="AlphaFoldDB" id="A0A4Q9GS95"/>
<feature type="domain" description="Glycosyl transferase family 1" evidence="3">
    <location>
        <begin position="158"/>
        <end position="319"/>
    </location>
</feature>
<dbReference type="InterPro" id="IPR001296">
    <property type="entry name" value="Glyco_trans_1"/>
</dbReference>
<comment type="caution">
    <text evidence="4">The sequence shown here is derived from an EMBL/GenBank/DDBJ whole genome shotgun (WGS) entry which is preliminary data.</text>
</comment>
<gene>
    <name evidence="4" type="ORF">EYE40_00340</name>
</gene>
<dbReference type="Proteomes" id="UP000294194">
    <property type="component" value="Unassembled WGS sequence"/>
</dbReference>
<dbReference type="PANTHER" id="PTHR45947:SF3">
    <property type="entry name" value="SULFOQUINOVOSYL TRANSFERASE SQD2"/>
    <property type="match status" value="1"/>
</dbReference>
<dbReference type="InterPro" id="IPR050194">
    <property type="entry name" value="Glycosyltransferase_grp1"/>
</dbReference>
<evidence type="ECO:0000313" key="5">
    <source>
        <dbReference type="Proteomes" id="UP000294194"/>
    </source>
</evidence>
<dbReference type="RefSeq" id="WP_130980078.1">
    <property type="nucleotide sequence ID" value="NZ_SISG01000001.1"/>
</dbReference>
<evidence type="ECO:0000256" key="2">
    <source>
        <dbReference type="ARBA" id="ARBA00022679"/>
    </source>
</evidence>
<organism evidence="4 5">
    <name type="scientific">Glaciihabitans arcticus</name>
    <dbReference type="NCBI Taxonomy" id="2668039"/>
    <lineage>
        <taxon>Bacteria</taxon>
        <taxon>Bacillati</taxon>
        <taxon>Actinomycetota</taxon>
        <taxon>Actinomycetes</taxon>
        <taxon>Micrococcales</taxon>
        <taxon>Microbacteriaceae</taxon>
        <taxon>Glaciihabitans</taxon>
    </lineage>
</organism>
<dbReference type="Gene3D" id="3.40.50.2000">
    <property type="entry name" value="Glycogen Phosphorylase B"/>
    <property type="match status" value="2"/>
</dbReference>
<proteinExistence type="predicted"/>
<dbReference type="CDD" id="cd03801">
    <property type="entry name" value="GT4_PimA-like"/>
    <property type="match status" value="1"/>
</dbReference>
<sequence>MRILYASRWWSEHDRRFVAAWRGQGVEVIALAVDCTSPDDAAYPGAEFAERLSAAIEGFSPDVVHAGPLTDVARTVRDVWQGPLIAMSWGFDLMDEVDNSGEALEAARYVIQSADLLVVDNNAPRDRALELGATAEQIVQFPWGVDLSFWAPGDSPVREQLGWGDDAFLVLCTRSHEAMYGVEVLAEAFTLAAAVEPRLHLVLVGSGSETENLAALVAPVSERVAFLGRLDQKALRDAHRAADLYVSSSFVDGTSISLLEAMACGTPACVSAIPGNAEWIDESTGLSFASGDASALADLLVSAASDPTRLATLAEAATRRVHDRADWDVTAARLPDIARRALGTLEAS</sequence>
<dbReference type="EMBL" id="SISG01000001">
    <property type="protein sequence ID" value="TBN55967.1"/>
    <property type="molecule type" value="Genomic_DNA"/>
</dbReference>
<protein>
    <recommendedName>
        <fullName evidence="1">D-inositol 3-phosphate glycosyltransferase</fullName>
    </recommendedName>
</protein>
<dbReference type="GO" id="GO:0016757">
    <property type="term" value="F:glycosyltransferase activity"/>
    <property type="evidence" value="ECO:0007669"/>
    <property type="project" value="InterPro"/>
</dbReference>
<evidence type="ECO:0000259" key="3">
    <source>
        <dbReference type="Pfam" id="PF00534"/>
    </source>
</evidence>
<dbReference type="Pfam" id="PF00534">
    <property type="entry name" value="Glycos_transf_1"/>
    <property type="match status" value="1"/>
</dbReference>
<dbReference type="PANTHER" id="PTHR45947">
    <property type="entry name" value="SULFOQUINOVOSYL TRANSFERASE SQD2"/>
    <property type="match status" value="1"/>
</dbReference>
<evidence type="ECO:0000256" key="1">
    <source>
        <dbReference type="ARBA" id="ARBA00021292"/>
    </source>
</evidence>
<accession>A0A4Q9GS95</accession>
<keyword evidence="2 4" id="KW-0808">Transferase</keyword>
<reference evidence="5" key="1">
    <citation type="submission" date="2019-02" db="EMBL/GenBank/DDBJ databases">
        <title>Glaciihabitans arcticus sp. nov., a psychrotolerant bacterium isolated from polar soil.</title>
        <authorList>
            <person name="Dahal R.H."/>
        </authorList>
    </citation>
    <scope>NUCLEOTIDE SEQUENCE [LARGE SCALE GENOMIC DNA]</scope>
    <source>
        <strain evidence="5">RP-3-7</strain>
    </source>
</reference>
<name>A0A4Q9GS95_9MICO</name>
<keyword evidence="5" id="KW-1185">Reference proteome</keyword>
<evidence type="ECO:0000313" key="4">
    <source>
        <dbReference type="EMBL" id="TBN55967.1"/>
    </source>
</evidence>
<dbReference type="SUPFAM" id="SSF53756">
    <property type="entry name" value="UDP-Glycosyltransferase/glycogen phosphorylase"/>
    <property type="match status" value="1"/>
</dbReference>